<keyword evidence="2" id="KW-1185">Reference proteome</keyword>
<protein>
    <submittedName>
        <fullName evidence="1">Uncharacterized protein</fullName>
    </submittedName>
</protein>
<dbReference type="AlphaFoldDB" id="A0AAV4M4T2"/>
<evidence type="ECO:0000313" key="2">
    <source>
        <dbReference type="Proteomes" id="UP001054945"/>
    </source>
</evidence>
<dbReference type="EMBL" id="BPLR01019346">
    <property type="protein sequence ID" value="GIX66860.1"/>
    <property type="molecule type" value="Genomic_DNA"/>
</dbReference>
<reference evidence="1 2" key="1">
    <citation type="submission" date="2021-06" db="EMBL/GenBank/DDBJ databases">
        <title>Caerostris extrusa draft genome.</title>
        <authorList>
            <person name="Kono N."/>
            <person name="Arakawa K."/>
        </authorList>
    </citation>
    <scope>NUCLEOTIDE SEQUENCE [LARGE SCALE GENOMIC DNA]</scope>
</reference>
<evidence type="ECO:0000313" key="1">
    <source>
        <dbReference type="EMBL" id="GIX66860.1"/>
    </source>
</evidence>
<name>A0AAV4M4T2_CAEEX</name>
<dbReference type="Proteomes" id="UP001054945">
    <property type="component" value="Unassembled WGS sequence"/>
</dbReference>
<organism evidence="1 2">
    <name type="scientific">Caerostris extrusa</name>
    <name type="common">Bark spider</name>
    <name type="synonym">Caerostris bankana</name>
    <dbReference type="NCBI Taxonomy" id="172846"/>
    <lineage>
        <taxon>Eukaryota</taxon>
        <taxon>Metazoa</taxon>
        <taxon>Ecdysozoa</taxon>
        <taxon>Arthropoda</taxon>
        <taxon>Chelicerata</taxon>
        <taxon>Arachnida</taxon>
        <taxon>Araneae</taxon>
        <taxon>Araneomorphae</taxon>
        <taxon>Entelegynae</taxon>
        <taxon>Araneoidea</taxon>
        <taxon>Araneidae</taxon>
        <taxon>Caerostris</taxon>
    </lineage>
</organism>
<comment type="caution">
    <text evidence="1">The sequence shown here is derived from an EMBL/GenBank/DDBJ whole genome shotgun (WGS) entry which is preliminary data.</text>
</comment>
<sequence length="83" mass="9161">MPFGRSSPFSQEIIQHLTSLLLPKSESAQSWQYLQLLFEDSSSLANSNSRFVAESVRHQLREIGEIGCGLGGPEKEIAPTAWA</sequence>
<proteinExistence type="predicted"/>
<gene>
    <name evidence="1" type="ORF">CEXT_170171</name>
</gene>
<accession>A0AAV4M4T2</accession>